<dbReference type="Pfam" id="PF00561">
    <property type="entry name" value="Abhydrolase_1"/>
    <property type="match status" value="2"/>
</dbReference>
<dbReference type="EMBL" id="JAPKMY010000007">
    <property type="protein sequence ID" value="MCX5468833.1"/>
    <property type="molecule type" value="Genomic_DNA"/>
</dbReference>
<dbReference type="SUPFAM" id="SSF53474">
    <property type="entry name" value="alpha/beta-Hydrolases"/>
    <property type="match status" value="1"/>
</dbReference>
<dbReference type="Proteomes" id="UP001146019">
    <property type="component" value="Unassembled WGS sequence"/>
</dbReference>
<gene>
    <name evidence="2" type="ORF">OSH00_13910</name>
</gene>
<proteinExistence type="predicted"/>
<sequence>MNLIFLPGASGSTEFWQPVMHNLPVNHQKTVLAYPSFGGSPDHPDIQSFEDLQDYVIAQIQHPSIVIAQSMGGIFAVQAALQKPQQIAALVLVATSGGIDLAPFHVADWRKDYQQTFDVPSWFVDHQSYMDELLSQISCPVLLIWGDSDPISPLKVGEYLHEKIGNSTLHVVAQGEHDLAYVFAHPVSALIENFISEYQSVQHIK</sequence>
<protein>
    <submittedName>
        <fullName evidence="2">Alpha/beta hydrolase</fullName>
    </submittedName>
</protein>
<dbReference type="InterPro" id="IPR029058">
    <property type="entry name" value="AB_hydrolase_fold"/>
</dbReference>
<dbReference type="Gene3D" id="3.40.50.1820">
    <property type="entry name" value="alpha/beta hydrolase"/>
    <property type="match status" value="1"/>
</dbReference>
<feature type="domain" description="AB hydrolase-1" evidence="1">
    <location>
        <begin position="3"/>
        <end position="107"/>
    </location>
</feature>
<dbReference type="GO" id="GO:0016787">
    <property type="term" value="F:hydrolase activity"/>
    <property type="evidence" value="ECO:0007669"/>
    <property type="project" value="UniProtKB-KW"/>
</dbReference>
<feature type="domain" description="AB hydrolase-1" evidence="1">
    <location>
        <begin position="124"/>
        <end position="179"/>
    </location>
</feature>
<dbReference type="AlphaFoldDB" id="A0A9X3IHD9"/>
<accession>A0A9X3IHD9</accession>
<organism evidence="2 3">
    <name type="scientific">Acinetobacter nematophilus</name>
    <dbReference type="NCBI Taxonomy" id="2994642"/>
    <lineage>
        <taxon>Bacteria</taxon>
        <taxon>Pseudomonadati</taxon>
        <taxon>Pseudomonadota</taxon>
        <taxon>Gammaproteobacteria</taxon>
        <taxon>Moraxellales</taxon>
        <taxon>Moraxellaceae</taxon>
        <taxon>Acinetobacter</taxon>
    </lineage>
</organism>
<evidence type="ECO:0000259" key="1">
    <source>
        <dbReference type="Pfam" id="PF00561"/>
    </source>
</evidence>
<evidence type="ECO:0000313" key="3">
    <source>
        <dbReference type="Proteomes" id="UP001146019"/>
    </source>
</evidence>
<dbReference type="InterPro" id="IPR000073">
    <property type="entry name" value="AB_hydrolase_1"/>
</dbReference>
<dbReference type="PANTHER" id="PTHR43689">
    <property type="entry name" value="HYDROLASE"/>
    <property type="match status" value="1"/>
</dbReference>
<evidence type="ECO:0000313" key="2">
    <source>
        <dbReference type="EMBL" id="MCX5468833.1"/>
    </source>
</evidence>
<dbReference type="RefSeq" id="WP_266130912.1">
    <property type="nucleotide sequence ID" value="NZ_JAPKMY010000007.1"/>
</dbReference>
<reference evidence="2" key="1">
    <citation type="submission" date="2022-11" db="EMBL/GenBank/DDBJ databases">
        <title>Biodiversity and phylogenetic relationships of bacteria.</title>
        <authorList>
            <person name="Machado R.A.R."/>
            <person name="Bhat A."/>
            <person name="Loulou A."/>
            <person name="Kallel S."/>
        </authorList>
    </citation>
    <scope>NUCLEOTIDE SEQUENCE</scope>
    <source>
        <strain evidence="2">A-IN1</strain>
    </source>
</reference>
<dbReference type="PANTHER" id="PTHR43689:SF8">
    <property type="entry name" value="ALPHA_BETA-HYDROLASES SUPERFAMILY PROTEIN"/>
    <property type="match status" value="1"/>
</dbReference>
<comment type="caution">
    <text evidence="2">The sequence shown here is derived from an EMBL/GenBank/DDBJ whole genome shotgun (WGS) entry which is preliminary data.</text>
</comment>
<keyword evidence="3" id="KW-1185">Reference proteome</keyword>
<keyword evidence="2" id="KW-0378">Hydrolase</keyword>
<name>A0A9X3IHD9_9GAMM</name>